<evidence type="ECO:0000313" key="3">
    <source>
        <dbReference type="Proteomes" id="UP001209540"/>
    </source>
</evidence>
<keyword evidence="1" id="KW-0812">Transmembrane</keyword>
<evidence type="ECO:0000313" key="2">
    <source>
        <dbReference type="EMBL" id="KAI9251866.1"/>
    </source>
</evidence>
<feature type="transmembrane region" description="Helical" evidence="1">
    <location>
        <begin position="77"/>
        <end position="96"/>
    </location>
</feature>
<reference evidence="2" key="1">
    <citation type="journal article" date="2022" name="IScience">
        <title>Evolution of zygomycete secretomes and the origins of terrestrial fungal ecologies.</title>
        <authorList>
            <person name="Chang Y."/>
            <person name="Wang Y."/>
            <person name="Mondo S."/>
            <person name="Ahrendt S."/>
            <person name="Andreopoulos W."/>
            <person name="Barry K."/>
            <person name="Beard J."/>
            <person name="Benny G.L."/>
            <person name="Blankenship S."/>
            <person name="Bonito G."/>
            <person name="Cuomo C."/>
            <person name="Desiro A."/>
            <person name="Gervers K.A."/>
            <person name="Hundley H."/>
            <person name="Kuo A."/>
            <person name="LaButti K."/>
            <person name="Lang B.F."/>
            <person name="Lipzen A."/>
            <person name="O'Donnell K."/>
            <person name="Pangilinan J."/>
            <person name="Reynolds N."/>
            <person name="Sandor L."/>
            <person name="Smith M.E."/>
            <person name="Tsang A."/>
            <person name="Grigoriev I.V."/>
            <person name="Stajich J.E."/>
            <person name="Spatafora J.W."/>
        </authorList>
    </citation>
    <scope>NUCLEOTIDE SEQUENCE</scope>
    <source>
        <strain evidence="2">RSA 2281</strain>
    </source>
</reference>
<evidence type="ECO:0000256" key="1">
    <source>
        <dbReference type="SAM" id="Phobius"/>
    </source>
</evidence>
<name>A0AAD5K5P6_9FUNG</name>
<comment type="caution">
    <text evidence="2">The sequence shown here is derived from an EMBL/GenBank/DDBJ whole genome shotgun (WGS) entry which is preliminary data.</text>
</comment>
<sequence length="104" mass="11968">MKKNLGFIYKLGSIEFNAIHPLKVKQSKGSGSRNNGNNYPFRKDNLIFMMDFQMVTLFYDDMIVVIFGKNDGMGENFIYIIAFFFHGIINTFSLVLSNKSVSFM</sequence>
<feature type="transmembrane region" description="Helical" evidence="1">
    <location>
        <begin position="46"/>
        <end position="65"/>
    </location>
</feature>
<keyword evidence="3" id="KW-1185">Reference proteome</keyword>
<gene>
    <name evidence="2" type="ORF">BDA99DRAFT_541266</name>
</gene>
<dbReference type="AlphaFoldDB" id="A0AAD5K5P6"/>
<dbReference type="Proteomes" id="UP001209540">
    <property type="component" value="Unassembled WGS sequence"/>
</dbReference>
<reference evidence="2" key="2">
    <citation type="submission" date="2023-02" db="EMBL/GenBank/DDBJ databases">
        <authorList>
            <consortium name="DOE Joint Genome Institute"/>
            <person name="Mondo S.J."/>
            <person name="Chang Y."/>
            <person name="Wang Y."/>
            <person name="Ahrendt S."/>
            <person name="Andreopoulos W."/>
            <person name="Barry K."/>
            <person name="Beard J."/>
            <person name="Benny G.L."/>
            <person name="Blankenship S."/>
            <person name="Bonito G."/>
            <person name="Cuomo C."/>
            <person name="Desiro A."/>
            <person name="Gervers K.A."/>
            <person name="Hundley H."/>
            <person name="Kuo A."/>
            <person name="LaButti K."/>
            <person name="Lang B.F."/>
            <person name="Lipzen A."/>
            <person name="O'Donnell K."/>
            <person name="Pangilinan J."/>
            <person name="Reynolds N."/>
            <person name="Sandor L."/>
            <person name="Smith M.W."/>
            <person name="Tsang A."/>
            <person name="Grigoriev I.V."/>
            <person name="Stajich J.E."/>
            <person name="Spatafora J.W."/>
        </authorList>
    </citation>
    <scope>NUCLEOTIDE SEQUENCE</scope>
    <source>
        <strain evidence="2">RSA 2281</strain>
    </source>
</reference>
<accession>A0AAD5K5P6</accession>
<dbReference type="EMBL" id="JAIXMP010000029">
    <property type="protein sequence ID" value="KAI9251866.1"/>
    <property type="molecule type" value="Genomic_DNA"/>
</dbReference>
<keyword evidence="1" id="KW-1133">Transmembrane helix</keyword>
<proteinExistence type="predicted"/>
<keyword evidence="1" id="KW-0472">Membrane</keyword>
<protein>
    <submittedName>
        <fullName evidence="2">Uncharacterized protein</fullName>
    </submittedName>
</protein>
<organism evidence="2 3">
    <name type="scientific">Phascolomyces articulosus</name>
    <dbReference type="NCBI Taxonomy" id="60185"/>
    <lineage>
        <taxon>Eukaryota</taxon>
        <taxon>Fungi</taxon>
        <taxon>Fungi incertae sedis</taxon>
        <taxon>Mucoromycota</taxon>
        <taxon>Mucoromycotina</taxon>
        <taxon>Mucoromycetes</taxon>
        <taxon>Mucorales</taxon>
        <taxon>Lichtheimiaceae</taxon>
        <taxon>Phascolomyces</taxon>
    </lineage>
</organism>